<dbReference type="Gene3D" id="1.10.357.10">
    <property type="entry name" value="Tetracycline Repressor, domain 2"/>
    <property type="match status" value="1"/>
</dbReference>
<dbReference type="InterPro" id="IPR041474">
    <property type="entry name" value="NicS_C"/>
</dbReference>
<reference evidence="5" key="1">
    <citation type="submission" date="2016-10" db="EMBL/GenBank/DDBJ databases">
        <authorList>
            <person name="Varghese N."/>
            <person name="Submissions S."/>
        </authorList>
    </citation>
    <scope>NUCLEOTIDE SEQUENCE [LARGE SCALE GENOMIC DNA]</scope>
    <source>
        <strain evidence="5">DSM 23256</strain>
    </source>
</reference>
<dbReference type="AlphaFoldDB" id="A0A1G7NI00"/>
<dbReference type="Gene3D" id="1.10.10.60">
    <property type="entry name" value="Homeodomain-like"/>
    <property type="match status" value="1"/>
</dbReference>
<dbReference type="PRINTS" id="PR00455">
    <property type="entry name" value="HTHTETR"/>
</dbReference>
<name>A0A1G7NI00_9FIRM</name>
<accession>A0A1G7NI00</accession>
<dbReference type="EMBL" id="FNBU01000025">
    <property type="protein sequence ID" value="SDF73547.1"/>
    <property type="molecule type" value="Genomic_DNA"/>
</dbReference>
<evidence type="ECO:0000256" key="1">
    <source>
        <dbReference type="ARBA" id="ARBA00023125"/>
    </source>
</evidence>
<evidence type="ECO:0000313" key="4">
    <source>
        <dbReference type="EMBL" id="SDF73547.1"/>
    </source>
</evidence>
<feature type="domain" description="HTH tetR-type" evidence="3">
    <location>
        <begin position="3"/>
        <end position="63"/>
    </location>
</feature>
<dbReference type="SUPFAM" id="SSF46689">
    <property type="entry name" value="Homeodomain-like"/>
    <property type="match status" value="1"/>
</dbReference>
<sequence length="200" mass="22577">MEKATPAKLIEVATALFAEKGFAAVSIREVAKAAGVNSALIAYYFGNKEGLYRELLETHFSRMADGIAAIAAENLPPHERIIRFANFLLQLHHENPRLIRLATREITNPSSCFETIVKKYIERNYRFLLEAIQEGVATGDFRPDINPGYAALSLAGIINFYFLAQPLVSQLLPPYTAHDREYGRQAIEVYLNGIRRKRHE</sequence>
<dbReference type="Proteomes" id="UP000243333">
    <property type="component" value="Unassembled WGS sequence"/>
</dbReference>
<dbReference type="InterPro" id="IPR001647">
    <property type="entry name" value="HTH_TetR"/>
</dbReference>
<feature type="DNA-binding region" description="H-T-H motif" evidence="2">
    <location>
        <begin position="26"/>
        <end position="45"/>
    </location>
</feature>
<dbReference type="Pfam" id="PF17938">
    <property type="entry name" value="TetR_C_29"/>
    <property type="match status" value="1"/>
</dbReference>
<dbReference type="SUPFAM" id="SSF48498">
    <property type="entry name" value="Tetracyclin repressor-like, C-terminal domain"/>
    <property type="match status" value="1"/>
</dbReference>
<dbReference type="PANTHER" id="PTHR30055">
    <property type="entry name" value="HTH-TYPE TRANSCRIPTIONAL REGULATOR RUTR"/>
    <property type="match status" value="1"/>
</dbReference>
<gene>
    <name evidence="4" type="ORF">SAMN05660235_02572</name>
</gene>
<dbReference type="PROSITE" id="PS50977">
    <property type="entry name" value="HTH_TETR_2"/>
    <property type="match status" value="1"/>
</dbReference>
<evidence type="ECO:0000256" key="2">
    <source>
        <dbReference type="PROSITE-ProRule" id="PRU00335"/>
    </source>
</evidence>
<dbReference type="RefSeq" id="WP_093691488.1">
    <property type="nucleotide sequence ID" value="NZ_FNBU01000025.1"/>
</dbReference>
<protein>
    <submittedName>
        <fullName evidence="4">Transcriptional regulator, TetR family</fullName>
    </submittedName>
</protein>
<proteinExistence type="predicted"/>
<keyword evidence="5" id="KW-1185">Reference proteome</keyword>
<evidence type="ECO:0000259" key="3">
    <source>
        <dbReference type="PROSITE" id="PS50977"/>
    </source>
</evidence>
<dbReference type="Pfam" id="PF00440">
    <property type="entry name" value="TetR_N"/>
    <property type="match status" value="1"/>
</dbReference>
<dbReference type="OrthoDB" id="9789566at2"/>
<dbReference type="PANTHER" id="PTHR30055:SF233">
    <property type="entry name" value="REGULATORY PROTEIN TETR"/>
    <property type="match status" value="1"/>
</dbReference>
<keyword evidence="1 2" id="KW-0238">DNA-binding</keyword>
<dbReference type="InterPro" id="IPR009057">
    <property type="entry name" value="Homeodomain-like_sf"/>
</dbReference>
<dbReference type="GO" id="GO:0003700">
    <property type="term" value="F:DNA-binding transcription factor activity"/>
    <property type="evidence" value="ECO:0007669"/>
    <property type="project" value="TreeGrafter"/>
</dbReference>
<dbReference type="STRING" id="1123285.SAMN05660235_02572"/>
<organism evidence="4 5">
    <name type="scientific">Sporolituus thermophilus DSM 23256</name>
    <dbReference type="NCBI Taxonomy" id="1123285"/>
    <lineage>
        <taxon>Bacteria</taxon>
        <taxon>Bacillati</taxon>
        <taxon>Bacillota</taxon>
        <taxon>Negativicutes</taxon>
        <taxon>Selenomonadales</taxon>
        <taxon>Sporomusaceae</taxon>
        <taxon>Sporolituus</taxon>
    </lineage>
</organism>
<dbReference type="GO" id="GO:0000976">
    <property type="term" value="F:transcription cis-regulatory region binding"/>
    <property type="evidence" value="ECO:0007669"/>
    <property type="project" value="TreeGrafter"/>
</dbReference>
<evidence type="ECO:0000313" key="5">
    <source>
        <dbReference type="Proteomes" id="UP000243333"/>
    </source>
</evidence>
<dbReference type="InterPro" id="IPR050109">
    <property type="entry name" value="HTH-type_TetR-like_transc_reg"/>
</dbReference>
<dbReference type="InterPro" id="IPR036271">
    <property type="entry name" value="Tet_transcr_reg_TetR-rel_C_sf"/>
</dbReference>